<evidence type="ECO:0000313" key="2">
    <source>
        <dbReference type="Proteomes" id="UP000326939"/>
    </source>
</evidence>
<keyword evidence="2" id="KW-1185">Reference proteome</keyword>
<gene>
    <name evidence="1" type="ORF">DKX38_030108</name>
</gene>
<comment type="caution">
    <text evidence="1">The sequence shown here is derived from an EMBL/GenBank/DDBJ whole genome shotgun (WGS) entry which is preliminary data.</text>
</comment>
<proteinExistence type="predicted"/>
<name>A0A5N5J1R4_9ROSI</name>
<sequence length="163" mass="18233">MPKISTILQRKHRKFTLSAIFEREYALLDANDGVRNEDIKVLTVEKERPYLAGCPCIKQRERCLGLEDGSKLDLDRRFIYAGKRAFIESDFPNAAPLRSPRYSALGRAAETNQDLVYSPIPRFDKLSIATPLGLAGRIESDTIQYDGLAAALFSAVARKKPCA</sequence>
<reference evidence="2" key="1">
    <citation type="journal article" date="2019" name="Gigascience">
        <title>De novo genome assembly of the endangered Acer yangbiense, a plant species with extremely small populations endemic to Yunnan Province, China.</title>
        <authorList>
            <person name="Yang J."/>
            <person name="Wariss H.M."/>
            <person name="Tao L."/>
            <person name="Zhang R."/>
            <person name="Yun Q."/>
            <person name="Hollingsworth P."/>
            <person name="Dao Z."/>
            <person name="Luo G."/>
            <person name="Guo H."/>
            <person name="Ma Y."/>
            <person name="Sun W."/>
        </authorList>
    </citation>
    <scope>NUCLEOTIDE SEQUENCE [LARGE SCALE GENOMIC DNA]</scope>
    <source>
        <strain evidence="2">cv. br00</strain>
    </source>
</reference>
<organism evidence="1 2">
    <name type="scientific">Salix brachista</name>
    <dbReference type="NCBI Taxonomy" id="2182728"/>
    <lineage>
        <taxon>Eukaryota</taxon>
        <taxon>Viridiplantae</taxon>
        <taxon>Streptophyta</taxon>
        <taxon>Embryophyta</taxon>
        <taxon>Tracheophyta</taxon>
        <taxon>Spermatophyta</taxon>
        <taxon>Magnoliopsida</taxon>
        <taxon>eudicotyledons</taxon>
        <taxon>Gunneridae</taxon>
        <taxon>Pentapetalae</taxon>
        <taxon>rosids</taxon>
        <taxon>fabids</taxon>
        <taxon>Malpighiales</taxon>
        <taxon>Salicaceae</taxon>
        <taxon>Saliceae</taxon>
        <taxon>Salix</taxon>
    </lineage>
</organism>
<evidence type="ECO:0000313" key="1">
    <source>
        <dbReference type="EMBL" id="KAB5511313.1"/>
    </source>
</evidence>
<keyword evidence="1" id="KW-0496">Mitochondrion</keyword>
<dbReference type="AlphaFoldDB" id="A0A5N5J1R4"/>
<dbReference type="Proteomes" id="UP000326939">
    <property type="component" value="Mitochondrion MT"/>
</dbReference>
<geneLocation type="mitochondrion" evidence="1"/>
<protein>
    <submittedName>
        <fullName evidence="1">Uncharacterized protein</fullName>
    </submittedName>
</protein>
<dbReference type="EMBL" id="VDCV01000020">
    <property type="protein sequence ID" value="KAB5511313.1"/>
    <property type="molecule type" value="Genomic_DNA"/>
</dbReference>
<accession>A0A5N5J1R4</accession>